<feature type="domain" description="PAC" evidence="18">
    <location>
        <begin position="366"/>
        <end position="418"/>
    </location>
</feature>
<feature type="region of interest" description="Disordered" evidence="14">
    <location>
        <begin position="1532"/>
        <end position="1551"/>
    </location>
</feature>
<evidence type="ECO:0000256" key="11">
    <source>
        <dbReference type="PROSITE-ProRule" id="PRU00110"/>
    </source>
</evidence>
<evidence type="ECO:0000256" key="5">
    <source>
        <dbReference type="ARBA" id="ARBA00022741"/>
    </source>
</evidence>
<comment type="caution">
    <text evidence="20">The sequence shown here is derived from an EMBL/GenBank/DDBJ whole genome shotgun (WGS) entry which is preliminary data.</text>
</comment>
<feature type="domain" description="PAC" evidence="18">
    <location>
        <begin position="235"/>
        <end position="286"/>
    </location>
</feature>
<accession>A0A4V6Q4C8</accession>
<keyword evidence="6" id="KW-0418">Kinase</keyword>
<comment type="catalytic activity">
    <reaction evidence="1">
        <text>ATP + protein L-histidine = ADP + protein N-phospho-L-histidine.</text>
        <dbReference type="EC" id="2.7.13.3"/>
    </reaction>
</comment>
<dbReference type="FunFam" id="1.10.287.130:FF:000002">
    <property type="entry name" value="Two-component osmosensing histidine kinase"/>
    <property type="match status" value="1"/>
</dbReference>
<dbReference type="InterPro" id="IPR036641">
    <property type="entry name" value="HPT_dom_sf"/>
</dbReference>
<evidence type="ECO:0000259" key="18">
    <source>
        <dbReference type="PROSITE" id="PS50113"/>
    </source>
</evidence>
<dbReference type="GO" id="GO:0005886">
    <property type="term" value="C:plasma membrane"/>
    <property type="evidence" value="ECO:0007669"/>
    <property type="project" value="UniProtKB-SubCell"/>
</dbReference>
<dbReference type="PANTHER" id="PTHR45339">
    <property type="entry name" value="HYBRID SIGNAL TRANSDUCTION HISTIDINE KINASE J"/>
    <property type="match status" value="1"/>
</dbReference>
<keyword evidence="4" id="KW-0808">Transferase</keyword>
<feature type="modified residue" description="4-aspartylphosphate" evidence="12">
    <location>
        <position position="1288"/>
    </location>
</feature>
<proteinExistence type="predicted"/>
<dbReference type="PROSITE" id="PS50113">
    <property type="entry name" value="PAC"/>
    <property type="match status" value="5"/>
</dbReference>
<dbReference type="EMBL" id="SOBT01000008">
    <property type="protein sequence ID" value="TDU31096.1"/>
    <property type="molecule type" value="Genomic_DNA"/>
</dbReference>
<dbReference type="Pfam" id="PF00512">
    <property type="entry name" value="HisKA"/>
    <property type="match status" value="1"/>
</dbReference>
<dbReference type="Pfam" id="PF00072">
    <property type="entry name" value="Response_reg"/>
    <property type="match status" value="2"/>
</dbReference>
<evidence type="ECO:0000256" key="2">
    <source>
        <dbReference type="ARBA" id="ARBA00012438"/>
    </source>
</evidence>
<keyword evidence="7" id="KW-0067">ATP-binding</keyword>
<evidence type="ECO:0000256" key="12">
    <source>
        <dbReference type="PROSITE-ProRule" id="PRU00169"/>
    </source>
</evidence>
<dbReference type="GO" id="GO:0005524">
    <property type="term" value="F:ATP binding"/>
    <property type="evidence" value="ECO:0007669"/>
    <property type="project" value="UniProtKB-KW"/>
</dbReference>
<feature type="domain" description="PAS" evidence="17">
    <location>
        <begin position="851"/>
        <end position="927"/>
    </location>
</feature>
<feature type="modified residue" description="4-aspartylphosphate" evidence="12">
    <location>
        <position position="1429"/>
    </location>
</feature>
<dbReference type="InterPro" id="IPR035965">
    <property type="entry name" value="PAS-like_dom_sf"/>
</dbReference>
<dbReference type="SUPFAM" id="SSF47226">
    <property type="entry name" value="Histidine-containing phosphotransfer domain, HPT domain"/>
    <property type="match status" value="1"/>
</dbReference>
<dbReference type="SUPFAM" id="SSF55874">
    <property type="entry name" value="ATPase domain of HSP90 chaperone/DNA topoisomerase II/histidine kinase"/>
    <property type="match status" value="1"/>
</dbReference>
<dbReference type="NCBIfam" id="TIGR00229">
    <property type="entry name" value="sensory_box"/>
    <property type="match status" value="3"/>
</dbReference>
<dbReference type="Pfam" id="PF02518">
    <property type="entry name" value="HATPase_c"/>
    <property type="match status" value="1"/>
</dbReference>
<feature type="coiled-coil region" evidence="13">
    <location>
        <begin position="409"/>
        <end position="436"/>
    </location>
</feature>
<dbReference type="SUPFAM" id="SSF55785">
    <property type="entry name" value="PYP-like sensor domain (PAS domain)"/>
    <property type="match status" value="7"/>
</dbReference>
<feature type="domain" description="HPt" evidence="19">
    <location>
        <begin position="1564"/>
        <end position="1659"/>
    </location>
</feature>
<keyword evidence="8" id="KW-0902">Two-component regulatory system</keyword>
<dbReference type="CDD" id="cd00088">
    <property type="entry name" value="HPT"/>
    <property type="match status" value="1"/>
</dbReference>
<dbReference type="OrthoDB" id="9810730at2"/>
<dbReference type="InterPro" id="IPR001610">
    <property type="entry name" value="PAC"/>
</dbReference>
<evidence type="ECO:0000256" key="14">
    <source>
        <dbReference type="SAM" id="MobiDB-lite"/>
    </source>
</evidence>
<comment type="subunit">
    <text evidence="9">At low DSF concentrations, interacts with RpfF.</text>
</comment>
<dbReference type="Pfam" id="PF08447">
    <property type="entry name" value="PAS_3"/>
    <property type="match status" value="6"/>
</dbReference>
<feature type="domain" description="PAC" evidence="18">
    <location>
        <begin position="505"/>
        <end position="557"/>
    </location>
</feature>
<evidence type="ECO:0000256" key="9">
    <source>
        <dbReference type="ARBA" id="ARBA00064003"/>
    </source>
</evidence>
<dbReference type="SMART" id="SM00091">
    <property type="entry name" value="PAS"/>
    <property type="match status" value="6"/>
</dbReference>
<dbReference type="SUPFAM" id="SSF47384">
    <property type="entry name" value="Homodimeric domain of signal transducing histidine kinase"/>
    <property type="match status" value="1"/>
</dbReference>
<dbReference type="InterPro" id="IPR008207">
    <property type="entry name" value="Sig_transdc_His_kin_Hpt_dom"/>
</dbReference>
<dbReference type="Gene3D" id="1.10.287.130">
    <property type="match status" value="1"/>
</dbReference>
<dbReference type="Pfam" id="PF13188">
    <property type="entry name" value="PAS_8"/>
    <property type="match status" value="1"/>
</dbReference>
<feature type="domain" description="PAS" evidence="17">
    <location>
        <begin position="707"/>
        <end position="783"/>
    </location>
</feature>
<dbReference type="CDD" id="cd16922">
    <property type="entry name" value="HATPase_EvgS-ArcB-TorS-like"/>
    <property type="match status" value="1"/>
</dbReference>
<feature type="modified residue" description="Phosphohistidine" evidence="11">
    <location>
        <position position="1603"/>
    </location>
</feature>
<evidence type="ECO:0000256" key="6">
    <source>
        <dbReference type="ARBA" id="ARBA00022777"/>
    </source>
</evidence>
<dbReference type="InterPro" id="IPR005467">
    <property type="entry name" value="His_kinase_dom"/>
</dbReference>
<dbReference type="GO" id="GO:0000155">
    <property type="term" value="F:phosphorelay sensor kinase activity"/>
    <property type="evidence" value="ECO:0007669"/>
    <property type="project" value="InterPro"/>
</dbReference>
<evidence type="ECO:0000313" key="21">
    <source>
        <dbReference type="Proteomes" id="UP000295341"/>
    </source>
</evidence>
<dbReference type="InterPro" id="IPR001789">
    <property type="entry name" value="Sig_transdc_resp-reg_receiver"/>
</dbReference>
<dbReference type="Gene3D" id="3.30.565.10">
    <property type="entry name" value="Histidine kinase-like ATPase, C-terminal domain"/>
    <property type="match status" value="1"/>
</dbReference>
<dbReference type="SMART" id="SM00086">
    <property type="entry name" value="PAC"/>
    <property type="match status" value="7"/>
</dbReference>
<reference evidence="20 21" key="1">
    <citation type="submission" date="2019-03" db="EMBL/GenBank/DDBJ databases">
        <title>Genomic Encyclopedia of Type Strains, Phase IV (KMG-IV): sequencing the most valuable type-strain genomes for metagenomic binning, comparative biology and taxonomic classification.</title>
        <authorList>
            <person name="Goeker M."/>
        </authorList>
    </citation>
    <scope>NUCLEOTIDE SEQUENCE [LARGE SCALE GENOMIC DNA]</scope>
    <source>
        <strain evidence="20 21">DSM 26377</strain>
    </source>
</reference>
<dbReference type="SMART" id="SM00388">
    <property type="entry name" value="HisKA"/>
    <property type="match status" value="1"/>
</dbReference>
<dbReference type="InterPro" id="IPR000700">
    <property type="entry name" value="PAS-assoc_C"/>
</dbReference>
<dbReference type="EC" id="2.7.13.3" evidence="2"/>
<dbReference type="InterPro" id="IPR004358">
    <property type="entry name" value="Sig_transdc_His_kin-like_C"/>
</dbReference>
<evidence type="ECO:0000259" key="19">
    <source>
        <dbReference type="PROSITE" id="PS50894"/>
    </source>
</evidence>
<dbReference type="SUPFAM" id="SSF52172">
    <property type="entry name" value="CheY-like"/>
    <property type="match status" value="2"/>
</dbReference>
<evidence type="ECO:0000259" key="17">
    <source>
        <dbReference type="PROSITE" id="PS50112"/>
    </source>
</evidence>
<dbReference type="InterPro" id="IPR003661">
    <property type="entry name" value="HisK_dim/P_dom"/>
</dbReference>
<dbReference type="CDD" id="cd17546">
    <property type="entry name" value="REC_hyHK_CKI1_RcsC-like"/>
    <property type="match status" value="2"/>
</dbReference>
<feature type="domain" description="PAC" evidence="18">
    <location>
        <begin position="105"/>
        <end position="155"/>
    </location>
</feature>
<dbReference type="InterPro" id="IPR036890">
    <property type="entry name" value="HATPase_C_sf"/>
</dbReference>
<evidence type="ECO:0000259" key="16">
    <source>
        <dbReference type="PROSITE" id="PS50110"/>
    </source>
</evidence>
<dbReference type="FunFam" id="3.30.565.10:FF:000010">
    <property type="entry name" value="Sensor histidine kinase RcsC"/>
    <property type="match status" value="1"/>
</dbReference>
<evidence type="ECO:0000256" key="1">
    <source>
        <dbReference type="ARBA" id="ARBA00000085"/>
    </source>
</evidence>
<dbReference type="Gene3D" id="3.40.50.2300">
    <property type="match status" value="2"/>
</dbReference>
<dbReference type="PANTHER" id="PTHR45339:SF3">
    <property type="entry name" value="HISTIDINE KINASE"/>
    <property type="match status" value="1"/>
</dbReference>
<dbReference type="Gene3D" id="1.20.120.160">
    <property type="entry name" value="HPT domain"/>
    <property type="match status" value="1"/>
</dbReference>
<protein>
    <recommendedName>
        <fullName evidence="10">Sensory/regulatory protein RpfC</fullName>
        <ecNumber evidence="2">2.7.13.3</ecNumber>
    </recommendedName>
</protein>
<dbReference type="PRINTS" id="PR00344">
    <property type="entry name" value="BCTRLSENSOR"/>
</dbReference>
<organism evidence="20 21">
    <name type="scientific">Panacagrimonas perspica</name>
    <dbReference type="NCBI Taxonomy" id="381431"/>
    <lineage>
        <taxon>Bacteria</taxon>
        <taxon>Pseudomonadati</taxon>
        <taxon>Pseudomonadota</taxon>
        <taxon>Gammaproteobacteria</taxon>
        <taxon>Nevskiales</taxon>
        <taxon>Nevskiaceae</taxon>
        <taxon>Panacagrimonas</taxon>
    </lineage>
</organism>
<evidence type="ECO:0000256" key="4">
    <source>
        <dbReference type="ARBA" id="ARBA00022679"/>
    </source>
</evidence>
<evidence type="ECO:0000256" key="3">
    <source>
        <dbReference type="ARBA" id="ARBA00022553"/>
    </source>
</evidence>
<evidence type="ECO:0000256" key="13">
    <source>
        <dbReference type="SAM" id="Coils"/>
    </source>
</evidence>
<evidence type="ECO:0000256" key="8">
    <source>
        <dbReference type="ARBA" id="ARBA00023012"/>
    </source>
</evidence>
<dbReference type="Pfam" id="PF01627">
    <property type="entry name" value="Hpt"/>
    <property type="match status" value="1"/>
</dbReference>
<feature type="domain" description="Histidine kinase" evidence="15">
    <location>
        <begin position="997"/>
        <end position="1218"/>
    </location>
</feature>
<feature type="domain" description="PAC" evidence="18">
    <location>
        <begin position="786"/>
        <end position="836"/>
    </location>
</feature>
<keyword evidence="21" id="KW-1185">Reference proteome</keyword>
<keyword evidence="13" id="KW-0175">Coiled coil</keyword>
<dbReference type="InterPro" id="IPR003594">
    <property type="entry name" value="HATPase_dom"/>
</dbReference>
<dbReference type="Proteomes" id="UP000295341">
    <property type="component" value="Unassembled WGS sequence"/>
</dbReference>
<dbReference type="Gene3D" id="3.30.450.20">
    <property type="entry name" value="PAS domain"/>
    <property type="match status" value="7"/>
</dbReference>
<dbReference type="PROSITE" id="PS50894">
    <property type="entry name" value="HPT"/>
    <property type="match status" value="1"/>
</dbReference>
<feature type="domain" description="Response regulatory" evidence="16">
    <location>
        <begin position="1236"/>
        <end position="1355"/>
    </location>
</feature>
<dbReference type="InterPro" id="IPR013655">
    <property type="entry name" value="PAS_fold_3"/>
</dbReference>
<dbReference type="CDD" id="cd00082">
    <property type="entry name" value="HisKA"/>
    <property type="match status" value="1"/>
</dbReference>
<dbReference type="CDD" id="cd00130">
    <property type="entry name" value="PAS"/>
    <property type="match status" value="3"/>
</dbReference>
<dbReference type="InterPro" id="IPR036097">
    <property type="entry name" value="HisK_dim/P_sf"/>
</dbReference>
<dbReference type="InterPro" id="IPR000014">
    <property type="entry name" value="PAS"/>
</dbReference>
<name>A0A4V6Q4C8_9GAMM</name>
<dbReference type="RefSeq" id="WP_133879713.1">
    <property type="nucleotide sequence ID" value="NZ_MWIN01000022.1"/>
</dbReference>
<evidence type="ECO:0000313" key="20">
    <source>
        <dbReference type="EMBL" id="TDU31096.1"/>
    </source>
</evidence>
<dbReference type="SMART" id="SM00387">
    <property type="entry name" value="HATPase_c"/>
    <property type="match status" value="1"/>
</dbReference>
<dbReference type="SMART" id="SM00448">
    <property type="entry name" value="REC"/>
    <property type="match status" value="2"/>
</dbReference>
<gene>
    <name evidence="20" type="ORF">DFR24_0455</name>
</gene>
<feature type="domain" description="Response regulatory" evidence="16">
    <location>
        <begin position="1380"/>
        <end position="1497"/>
    </location>
</feature>
<evidence type="ECO:0000259" key="15">
    <source>
        <dbReference type="PROSITE" id="PS50109"/>
    </source>
</evidence>
<evidence type="ECO:0000256" key="7">
    <source>
        <dbReference type="ARBA" id="ARBA00022840"/>
    </source>
</evidence>
<dbReference type="InterPro" id="IPR011006">
    <property type="entry name" value="CheY-like_superfamily"/>
</dbReference>
<dbReference type="PROSITE" id="PS50112">
    <property type="entry name" value="PAS"/>
    <property type="match status" value="3"/>
</dbReference>
<keyword evidence="3 12" id="KW-0597">Phosphoprotein</keyword>
<evidence type="ECO:0000256" key="10">
    <source>
        <dbReference type="ARBA" id="ARBA00068150"/>
    </source>
</evidence>
<feature type="domain" description="PAS" evidence="17">
    <location>
        <begin position="156"/>
        <end position="232"/>
    </location>
</feature>
<sequence length="1659" mass="183653">MNDAPKPAVPRDLSRLRDGHFDGAAQERLMTDLAESLPGAVFQLESDDKNNLRYNFVSGRAREVLGVEPQAILDDPLLPSKLVIAKDSSVLFNAYRDSARGIRPVSADVRILRPDGQQRWIRTFATCRKAGGNVMWNGYWNDVTDEVEAREKLERSEARLRAIVDTVPGVLFQLRRDADGSIGINYLSHGSEEMSGIPHEELRRDFGAFLRAVHEEDRPQIAEALERSVSEMKVKEHTVRVNHRDGSLHWITNIVSPRRNEDGQVLWDGITVDITAHKRTEEALVHAETRMREIVGSAPGAVYQVVIGADGVLRLPYVSEGLIDLVGIAKADAEADVGCLFAQVQTLDLPRLQRAIVATAQQRETLSFDFQFRHALSGELRWLRSRATAVRGAGGEVVCNGFWQDITDFKTLEAELRDARDAAQVAERRVRDITDSLPGVVFQMVYPVDGPARVAHVSEGMRELTGIDRDAAMTNLSVLIQNVVPEDRAHVIAETARMARDAGTLRIEFRLRHTLTGEIRWLLARSAGRRMEDGSVVSNGFWQDITEIKTLEAELRDARDVSQASAVQLRVVTDSLPGMVYQYNVAPNLVGTYTMVSDQGPEMFGRTREWITGTPNSLLYLVLKEDQPKLIGAFLEAVRSRGNVDFTYRSQLAGDRIGWLRTRARPIPQADGGVAWSGFTMEVTAEIEARQQLEVVEKRLLEEAKAGERRVREITESLPGVVYRMENVGRNTTRFTDMTDAAHKLYGYTREQIMANPALMSDGVHPDDRVAMRDELMSSARAGRQAQMNFRFNRPDGTFRWLRTYAAAQLIDNGVAWVGYTADVTAEREARDRADEAMRQLTVARDAAESAQQRMRAIFDHTKIGLVMIDANKNFSDANPSLRELLEIADEEQFAREFPKFSPPTQPDGRDSMEKAAEVIGVAFERGYNRFDWMHQTYSGEPRPCEIALTRVELGGKPTIFATMTDMRERLRYETQLMRASEEARSASQAKSEFLANMSHEIRTPMNAIVGLTHLGLSSTDPTRLRDYLGKIDTAAKSLLQIINDILDFSKIEAGKLSLESTPFDLYSVLDNLSGMLNLRAAEKGIELLFAVEPGISAQLMGDPLRLGQILLNLTGNAVKFTDKGQIVVRVKTTKKGKDFVRLRFEVTDTGIGLSAEQISRLFESFSQADTSTTRRYGGTGLGLAISQRLVDLMDGEIAVDSVQGKGSTFHFTARFGLAPETAKRTPTPKSMRGMRVLVVDDNSTAQSILQAYLESFGFVVETVSDGQRAVEAIRNAGPQAFRLVLMDWQMPGMNGIEAARRIRELSSPEPSVIIMVTAFGREEVEHQALSAGLDGFLIKPVNPSVLLDTILDAFGREAALEAGPVSSAIAPTVSLEGLHVLLVEDNEINQEVAMELLKRAGITVDLAKNGREAVDLASAKDYDAVLMDVQMPIMDGLEATRRIRRLESLRATVPIIAMTANAMAEDRQRCIEAGMNDHVGKPVDVSRLHKVLAQWTRGAARSPDVELREAKERELLPRQEAFPDFVRVTVPPTLPGGQAGPDARSAPEEPDFDFPLAVRQMGDSVALWEKLARRYGASASPAAQIMQSLAASDRESARRNAHTLKGVAATLGLLALKRAAAEVERALAAGSGVAMPDLEELTRADETARRVIGQHLSK</sequence>
<dbReference type="PROSITE" id="PS50110">
    <property type="entry name" value="RESPONSE_REGULATORY"/>
    <property type="match status" value="2"/>
</dbReference>
<dbReference type="PROSITE" id="PS50109">
    <property type="entry name" value="HIS_KIN"/>
    <property type="match status" value="1"/>
</dbReference>
<keyword evidence="5" id="KW-0547">Nucleotide-binding</keyword>